<feature type="domain" description="Homeobox" evidence="4">
    <location>
        <begin position="42"/>
        <end position="93"/>
    </location>
</feature>
<dbReference type="OrthoDB" id="6159439at2759"/>
<evidence type="ECO:0000313" key="6">
    <source>
        <dbReference type="Proteomes" id="UP000076738"/>
    </source>
</evidence>
<dbReference type="AlphaFoldDB" id="A0A167LSL3"/>
<protein>
    <recommendedName>
        <fullName evidence="4">Homeobox domain-containing protein</fullName>
    </recommendedName>
</protein>
<dbReference type="GO" id="GO:0003677">
    <property type="term" value="F:DNA binding"/>
    <property type="evidence" value="ECO:0007669"/>
    <property type="project" value="UniProtKB-UniRule"/>
</dbReference>
<sequence length="510" mass="55599">MARWLWLRAREWLDWQRTGMRGITDVSESIRLEEHLLIYWTSQEAARILESAYNCRPNNLNPKERALIACNAGITERQVRVWLQNRRQRGRPRAMKEPFDWSPLKDKQDDTNLIRRTGSAETNQVGSSLRALSQGIHDGSAGGQNGKRPRGGPTEDEEQVVRRATKRSRGSNRLATFAIDYTDFWTSRALPLSTGTKPDALQRSSSSSSDWTYAIHEDSISASDSNPARERIASLAVSDRSFDSDTTLVDELKVDAATDEEDSGSTQYEAGSPRSDGGDTTEDASGNQDNTREQFGSDLLQYLAVDGNDVPALFNGATSFDALGFSFEEFNLQLEAAFGDAPPLGDVQYEDFDQILGQYTQGSSVETPSSTHSIHSGSMTLQPTLDVDANTAFFNSLFGPPIDYNVAANNTALGSGGGMDEGGQVASLQHGVDDLATSTISNIRPLQPPQESASIPGGTSSGQQDANQVSHRQDISHHNTIGSFSGGLEALPELDNHEPPGYTHRGIGQR</sequence>
<dbReference type="InterPro" id="IPR009057">
    <property type="entry name" value="Homeodomain-like_sf"/>
</dbReference>
<dbReference type="GO" id="GO:0005634">
    <property type="term" value="C:nucleus"/>
    <property type="evidence" value="ECO:0007669"/>
    <property type="project" value="UniProtKB-SubCell"/>
</dbReference>
<feature type="DNA-binding region" description="Homeobox" evidence="1">
    <location>
        <begin position="44"/>
        <end position="94"/>
    </location>
</feature>
<evidence type="ECO:0000313" key="5">
    <source>
        <dbReference type="EMBL" id="KZO95988.1"/>
    </source>
</evidence>
<dbReference type="Gene3D" id="1.10.10.60">
    <property type="entry name" value="Homeodomain-like"/>
    <property type="match status" value="1"/>
</dbReference>
<keyword evidence="6" id="KW-1185">Reference proteome</keyword>
<evidence type="ECO:0000256" key="1">
    <source>
        <dbReference type="PROSITE-ProRule" id="PRU00108"/>
    </source>
</evidence>
<feature type="region of interest" description="Disordered" evidence="3">
    <location>
        <begin position="443"/>
        <end position="510"/>
    </location>
</feature>
<feature type="compositionally biased region" description="Basic and acidic residues" evidence="3">
    <location>
        <begin position="94"/>
        <end position="111"/>
    </location>
</feature>
<organism evidence="5 6">
    <name type="scientific">Calocera viscosa (strain TUFC12733)</name>
    <dbReference type="NCBI Taxonomy" id="1330018"/>
    <lineage>
        <taxon>Eukaryota</taxon>
        <taxon>Fungi</taxon>
        <taxon>Dikarya</taxon>
        <taxon>Basidiomycota</taxon>
        <taxon>Agaricomycotina</taxon>
        <taxon>Dacrymycetes</taxon>
        <taxon>Dacrymycetales</taxon>
        <taxon>Dacrymycetaceae</taxon>
        <taxon>Calocera</taxon>
    </lineage>
</organism>
<keyword evidence="1 2" id="KW-0371">Homeobox</keyword>
<dbReference type="SMART" id="SM00389">
    <property type="entry name" value="HOX"/>
    <property type="match status" value="1"/>
</dbReference>
<proteinExistence type="predicted"/>
<feature type="compositionally biased region" description="Polar residues" evidence="3">
    <location>
        <begin position="443"/>
        <end position="470"/>
    </location>
</feature>
<name>A0A167LSL3_CALVF</name>
<dbReference type="EMBL" id="KV417286">
    <property type="protein sequence ID" value="KZO95988.1"/>
    <property type="molecule type" value="Genomic_DNA"/>
</dbReference>
<dbReference type="Pfam" id="PF00046">
    <property type="entry name" value="Homeodomain"/>
    <property type="match status" value="1"/>
</dbReference>
<feature type="region of interest" description="Disordered" evidence="3">
    <location>
        <begin position="134"/>
        <end position="169"/>
    </location>
</feature>
<dbReference type="InterPro" id="IPR001356">
    <property type="entry name" value="HD"/>
</dbReference>
<dbReference type="CDD" id="cd00086">
    <property type="entry name" value="homeodomain"/>
    <property type="match status" value="1"/>
</dbReference>
<dbReference type="SUPFAM" id="SSF46689">
    <property type="entry name" value="Homeodomain-like"/>
    <property type="match status" value="1"/>
</dbReference>
<dbReference type="Proteomes" id="UP000076738">
    <property type="component" value="Unassembled WGS sequence"/>
</dbReference>
<reference evidence="5 6" key="1">
    <citation type="journal article" date="2016" name="Mol. Biol. Evol.">
        <title>Comparative Genomics of Early-Diverging Mushroom-Forming Fungi Provides Insights into the Origins of Lignocellulose Decay Capabilities.</title>
        <authorList>
            <person name="Nagy L.G."/>
            <person name="Riley R."/>
            <person name="Tritt A."/>
            <person name="Adam C."/>
            <person name="Daum C."/>
            <person name="Floudas D."/>
            <person name="Sun H."/>
            <person name="Yadav J.S."/>
            <person name="Pangilinan J."/>
            <person name="Larsson K.H."/>
            <person name="Matsuura K."/>
            <person name="Barry K."/>
            <person name="Labutti K."/>
            <person name="Kuo R."/>
            <person name="Ohm R.A."/>
            <person name="Bhattacharya S.S."/>
            <person name="Shirouzu T."/>
            <person name="Yoshinaga Y."/>
            <person name="Martin F.M."/>
            <person name="Grigoriev I.V."/>
            <person name="Hibbett D.S."/>
        </authorList>
    </citation>
    <scope>NUCLEOTIDE SEQUENCE [LARGE SCALE GENOMIC DNA]</scope>
    <source>
        <strain evidence="5 6">TUFC12733</strain>
    </source>
</reference>
<evidence type="ECO:0000256" key="2">
    <source>
        <dbReference type="RuleBase" id="RU000682"/>
    </source>
</evidence>
<accession>A0A167LSL3</accession>
<evidence type="ECO:0000256" key="3">
    <source>
        <dbReference type="SAM" id="MobiDB-lite"/>
    </source>
</evidence>
<evidence type="ECO:0000259" key="4">
    <source>
        <dbReference type="PROSITE" id="PS50071"/>
    </source>
</evidence>
<keyword evidence="1 2" id="KW-0539">Nucleus</keyword>
<gene>
    <name evidence="5" type="ORF">CALVIDRAFT_577119</name>
</gene>
<feature type="region of interest" description="Disordered" evidence="3">
    <location>
        <begin position="253"/>
        <end position="292"/>
    </location>
</feature>
<comment type="subcellular location">
    <subcellularLocation>
        <location evidence="1 2">Nucleus</location>
    </subcellularLocation>
</comment>
<dbReference type="PROSITE" id="PS50071">
    <property type="entry name" value="HOMEOBOX_2"/>
    <property type="match status" value="1"/>
</dbReference>
<keyword evidence="1 2" id="KW-0238">DNA-binding</keyword>
<feature type="region of interest" description="Disordered" evidence="3">
    <location>
        <begin position="87"/>
        <end position="111"/>
    </location>
</feature>